<dbReference type="RefSeq" id="WP_175114671.1">
    <property type="nucleotide sequence ID" value="NZ_CADIKF010000063.1"/>
</dbReference>
<organism evidence="2 3">
    <name type="scientific">Paraburkholderia solisilvae</name>
    <dbReference type="NCBI Taxonomy" id="624376"/>
    <lineage>
        <taxon>Bacteria</taxon>
        <taxon>Pseudomonadati</taxon>
        <taxon>Pseudomonadota</taxon>
        <taxon>Betaproteobacteria</taxon>
        <taxon>Burkholderiales</taxon>
        <taxon>Burkholderiaceae</taxon>
        <taxon>Paraburkholderia</taxon>
    </lineage>
</organism>
<feature type="compositionally biased region" description="Low complexity" evidence="1">
    <location>
        <begin position="8"/>
        <end position="22"/>
    </location>
</feature>
<dbReference type="AlphaFoldDB" id="A0A6J5EWH8"/>
<accession>A0A6J5EWH8</accession>
<feature type="compositionally biased region" description="Basic and acidic residues" evidence="1">
    <location>
        <begin position="47"/>
        <end position="57"/>
    </location>
</feature>
<dbReference type="Proteomes" id="UP000494329">
    <property type="component" value="Unassembled WGS sequence"/>
</dbReference>
<protein>
    <submittedName>
        <fullName evidence="2">Uncharacterized protein</fullName>
    </submittedName>
</protein>
<reference evidence="2 3" key="1">
    <citation type="submission" date="2020-04" db="EMBL/GenBank/DDBJ databases">
        <authorList>
            <person name="De Canck E."/>
        </authorList>
    </citation>
    <scope>NUCLEOTIDE SEQUENCE [LARGE SCALE GENOMIC DNA]</scope>
    <source>
        <strain evidence="2 3">LMG 29739</strain>
    </source>
</reference>
<dbReference type="EMBL" id="CADIKF010000063">
    <property type="protein sequence ID" value="CAB3769395.1"/>
    <property type="molecule type" value="Genomic_DNA"/>
</dbReference>
<evidence type="ECO:0000313" key="3">
    <source>
        <dbReference type="Proteomes" id="UP000494329"/>
    </source>
</evidence>
<feature type="region of interest" description="Disordered" evidence="1">
    <location>
        <begin position="43"/>
        <end position="89"/>
    </location>
</feature>
<gene>
    <name evidence="2" type="ORF">LMG29739_05533</name>
</gene>
<name>A0A6J5EWH8_9BURK</name>
<proteinExistence type="predicted"/>
<sequence>MQPVHSTSAPLPADLASDALPAVPSQEATREGLTKLADAVEQLSEEPVDRSQVDKASRQASAFVSTGEWPTHMEAGPLSLAPHGPDVGSSASLPTTLAVLPTHHPATASPVARASAIALASAEALGVPGADTMVRATSIIAEHAREVEAGRSPDLRATFGKLKRALESGASALTANRFNGSAATLAASVTNVTLRNTASVFVPTFARQMLSAQIERGIAASGMSDASRATLGGVFAALPMLLLLGGAVQAHRNRNATPEAKREGDIARLIMGAMSFSALLGGIFSGQLASKTSGATAQMIAFTLYTFMRDIMTQSHIRLKNPNMDNRPADARPVPDKLHWALISAIYGVDQFAVNQLMPTAAPVSGPGAFHAHAGAASQAKAAAIRAGINLVGEIAEDLSFNGIAAVRDKKMLRLGLNWEPSGRHVANGMLAPWAVRTAITQTNVVFGDVIDSALGNNHPLMSNLLPAITMGGLLNGIFYWPFANAGKGLPQAGGSHQLETPDVDLGAG</sequence>
<evidence type="ECO:0000313" key="2">
    <source>
        <dbReference type="EMBL" id="CAB3769395.1"/>
    </source>
</evidence>
<evidence type="ECO:0000256" key="1">
    <source>
        <dbReference type="SAM" id="MobiDB-lite"/>
    </source>
</evidence>
<feature type="region of interest" description="Disordered" evidence="1">
    <location>
        <begin position="1"/>
        <end position="31"/>
    </location>
</feature>
<keyword evidence="3" id="KW-1185">Reference proteome</keyword>